<dbReference type="Proteomes" id="UP000005732">
    <property type="component" value="Unassembled WGS sequence"/>
</dbReference>
<accession>J0CML0</accession>
<dbReference type="HOGENOM" id="CLU_2901116_0_0_5"/>
<reference evidence="2" key="1">
    <citation type="submission" date="2012-02" db="EMBL/GenBank/DDBJ databases">
        <title>Improved High-Quality Draft Sequence of Rhizobium leguminosarum bv. trifolii WSM2297.</title>
        <authorList>
            <consortium name="US DOE Joint Genome Institute"/>
            <person name="Lucas S."/>
            <person name="Han J."/>
            <person name="Lapidus A."/>
            <person name="Cheng J.-F."/>
            <person name="Goodwin L."/>
            <person name="Pitluck S."/>
            <person name="Peters L."/>
            <person name="Ovchinnikova G."/>
            <person name="Zhang X."/>
            <person name="Detter J.C."/>
            <person name="Han C."/>
            <person name="Tapia R."/>
            <person name="Land M."/>
            <person name="Hauser L."/>
            <person name="Kyrpides N."/>
            <person name="Ivanova N."/>
            <person name="Pagani I."/>
            <person name="Brau L."/>
            <person name="Yates R."/>
            <person name="O'Hara G."/>
            <person name="Rui T."/>
            <person name="Howieson J."/>
            <person name="Reeve W."/>
            <person name="Woyke T."/>
        </authorList>
    </citation>
    <scope>NUCLEOTIDE SEQUENCE [LARGE SCALE GENOMIC DNA]</scope>
    <source>
        <strain evidence="2">WSM2297</strain>
    </source>
</reference>
<evidence type="ECO:0000313" key="2">
    <source>
        <dbReference type="EMBL" id="EJC85097.1"/>
    </source>
</evidence>
<evidence type="ECO:0000313" key="1">
    <source>
        <dbReference type="EMBL" id="EJC83309.1"/>
    </source>
</evidence>
<organism evidence="2">
    <name type="scientific">Rhizobium leguminosarum bv. trifolii WSM2297</name>
    <dbReference type="NCBI Taxonomy" id="754762"/>
    <lineage>
        <taxon>Bacteria</taxon>
        <taxon>Pseudomonadati</taxon>
        <taxon>Pseudomonadota</taxon>
        <taxon>Alphaproteobacteria</taxon>
        <taxon>Hyphomicrobiales</taxon>
        <taxon>Rhizobiaceae</taxon>
        <taxon>Rhizobium/Agrobacterium group</taxon>
        <taxon>Rhizobium</taxon>
    </lineage>
</organism>
<gene>
    <name evidence="1" type="ORF">Rleg4DRAFT_5061</name>
    <name evidence="2" type="ORF">Rleg4DRAFT_6960</name>
</gene>
<proteinExistence type="predicted"/>
<name>J0CML0_RHILT</name>
<sequence>MRLEHALVALEANSLDGAPGKGAYNQCQLIGPDVLLTKLSMGLANTSIAARGQRTCNPPERN</sequence>
<dbReference type="EMBL" id="JH719393">
    <property type="protein sequence ID" value="EJC85097.1"/>
    <property type="molecule type" value="Genomic_DNA"/>
</dbReference>
<dbReference type="EMBL" id="JH719393">
    <property type="protein sequence ID" value="EJC83309.1"/>
    <property type="molecule type" value="Genomic_DNA"/>
</dbReference>
<protein>
    <submittedName>
        <fullName evidence="2">Uncharacterized protein</fullName>
    </submittedName>
</protein>
<dbReference type="AlphaFoldDB" id="J0CML0"/>